<evidence type="ECO:0000259" key="1">
    <source>
        <dbReference type="PROSITE" id="PS50878"/>
    </source>
</evidence>
<evidence type="ECO:0000313" key="2">
    <source>
        <dbReference type="EMBL" id="GAU43110.1"/>
    </source>
</evidence>
<proteinExistence type="predicted"/>
<sequence>MVGDFNAVCSVDERVGVNSGDPMITSEMVEFRNFIEELELMDLPLLGRCFTWFQPSGRAMSRLDRVLISDEWAFRWGLGSCWVLPREVSDHCPLILKYNHGDWGPKPFRFNNYWLENKNLKPVVESFWENQRVEGWMGFVLKEKLKGLKILLREWHKQEYGGLEVKIEELKIEICSLDRKGEEVGLTTQEIESRKVKFGELWKLFKSKEALLFQRARSKWLKEGDANTKFFHSSVKSRMKSNLISALYVDDVWLDSPNSIKEAIYSFFEIHVSSNPRVRPKLEGVIFPRLSEVENDGLISPFMLEEIEEAVSTSDGNKSPGPDGFNYAFLKKFWEMLKGEIRIMFDQFHGNSCLPKSLLSYFVTLIPKVSSPSSLTDFRPISLLGCLYKLIAKVLAKRLAKVIDSVIAPNQSAFIKGRNLVDGVLVVNEVVELAKKAKKECIIFKVDFEKAYDSVDWGFLEYMLGRCGFCEKWIGWTRGCVFAGNLSVLVNGSPTPEINIQRGLKQGDPLAPFLFLLVVEGFSGVMRRAVELNLFKGFNIGRGLVEISHLQYADDTLCIGEASVENLWSLKAILRGFEMVSGLKVNFWKSGLMGINVSPTFLTMAATFLNCRLGSIPFKYLGLPVGANPKNGSTWEPLLDHLRKRLNSWRNKHISFGGRIVMLNAVLNAIPIFYLSLLKMPVNVWKQVVRLQRVFLWGGVKGGNKIKWVKWSVVCRAKNKGGLGVRDVRIVNLSLLAKWRWRLLLPGRPLWKEILVAKYGEHILHRVDWSDYRIPSSASKWWKDICSIDKVVEDKNWLVEEVGRKVGNGNSTSFWSTKWIGDAPLSVIFPRLFSLSNHKDCMVRDFYEDDGDNERWRFSWRRELFQWEVDRLTRLKELLVSFVFSSDDDSWIWRPDPDGVFSVKSAYNLLIEELRSGEELEEEAALIFEQIWESPAPSKVIAFSWQLLYDRIPTRRNLEVRGLLGLDSPWECVGCVGSVETTTHLFLHCPSALMVWYEVFRWIGVIIVTPPSMMILFEVLRGSARNKKTRLGFLMIWHATIWCIWRARNNSIFANGSFSPKVIVEEIKVLSWKWCLSRTKISPCMFYEWTWDPGECLLR</sequence>
<dbReference type="Gene3D" id="3.60.10.10">
    <property type="entry name" value="Endonuclease/exonuclease/phosphatase"/>
    <property type="match status" value="1"/>
</dbReference>
<keyword evidence="3" id="KW-1185">Reference proteome</keyword>
<name>A0A2Z6P1S0_TRISU</name>
<dbReference type="Proteomes" id="UP000242715">
    <property type="component" value="Unassembled WGS sequence"/>
</dbReference>
<dbReference type="Pfam" id="PF00078">
    <property type="entry name" value="RVT_1"/>
    <property type="match status" value="1"/>
</dbReference>
<dbReference type="EMBL" id="DF973957">
    <property type="protein sequence ID" value="GAU43110.1"/>
    <property type="molecule type" value="Genomic_DNA"/>
</dbReference>
<dbReference type="PANTHER" id="PTHR33116:SF78">
    <property type="entry name" value="OS12G0587133 PROTEIN"/>
    <property type="match status" value="1"/>
</dbReference>
<reference evidence="3" key="1">
    <citation type="journal article" date="2017" name="Front. Plant Sci.">
        <title>Climate Clever Clovers: New Paradigm to Reduce the Environmental Footprint of Ruminants by Breeding Low Methanogenic Forages Utilizing Haplotype Variation.</title>
        <authorList>
            <person name="Kaur P."/>
            <person name="Appels R."/>
            <person name="Bayer P.E."/>
            <person name="Keeble-Gagnere G."/>
            <person name="Wang J."/>
            <person name="Hirakawa H."/>
            <person name="Shirasawa K."/>
            <person name="Vercoe P."/>
            <person name="Stefanova K."/>
            <person name="Durmic Z."/>
            <person name="Nichols P."/>
            <person name="Revell C."/>
            <person name="Isobe S.N."/>
            <person name="Edwards D."/>
            <person name="Erskine W."/>
        </authorList>
    </citation>
    <scope>NUCLEOTIDE SEQUENCE [LARGE SCALE GENOMIC DNA]</scope>
    <source>
        <strain evidence="3">cv. Daliak</strain>
    </source>
</reference>
<dbReference type="AlphaFoldDB" id="A0A2Z6P1S0"/>
<gene>
    <name evidence="2" type="ORF">TSUD_373050</name>
</gene>
<dbReference type="OrthoDB" id="1937528at2759"/>
<organism evidence="2 3">
    <name type="scientific">Trifolium subterraneum</name>
    <name type="common">Subterranean clover</name>
    <dbReference type="NCBI Taxonomy" id="3900"/>
    <lineage>
        <taxon>Eukaryota</taxon>
        <taxon>Viridiplantae</taxon>
        <taxon>Streptophyta</taxon>
        <taxon>Embryophyta</taxon>
        <taxon>Tracheophyta</taxon>
        <taxon>Spermatophyta</taxon>
        <taxon>Magnoliopsida</taxon>
        <taxon>eudicotyledons</taxon>
        <taxon>Gunneridae</taxon>
        <taxon>Pentapetalae</taxon>
        <taxon>rosids</taxon>
        <taxon>fabids</taxon>
        <taxon>Fabales</taxon>
        <taxon>Fabaceae</taxon>
        <taxon>Papilionoideae</taxon>
        <taxon>50 kb inversion clade</taxon>
        <taxon>NPAAA clade</taxon>
        <taxon>Hologalegina</taxon>
        <taxon>IRL clade</taxon>
        <taxon>Trifolieae</taxon>
        <taxon>Trifolium</taxon>
    </lineage>
</organism>
<protein>
    <recommendedName>
        <fullName evidence="1">Reverse transcriptase domain-containing protein</fullName>
    </recommendedName>
</protein>
<dbReference type="InterPro" id="IPR026960">
    <property type="entry name" value="RVT-Znf"/>
</dbReference>
<accession>A0A2Z6P1S0</accession>
<dbReference type="CDD" id="cd01650">
    <property type="entry name" value="RT_nLTR_like"/>
    <property type="match status" value="1"/>
</dbReference>
<dbReference type="Pfam" id="PF13966">
    <property type="entry name" value="zf-RVT"/>
    <property type="match status" value="1"/>
</dbReference>
<dbReference type="InterPro" id="IPR000477">
    <property type="entry name" value="RT_dom"/>
</dbReference>
<evidence type="ECO:0000313" key="3">
    <source>
        <dbReference type="Proteomes" id="UP000242715"/>
    </source>
</evidence>
<dbReference type="InterPro" id="IPR036691">
    <property type="entry name" value="Endo/exonu/phosph_ase_sf"/>
</dbReference>
<feature type="domain" description="Reverse transcriptase" evidence="1">
    <location>
        <begin position="347"/>
        <end position="625"/>
    </location>
</feature>
<dbReference type="PANTHER" id="PTHR33116">
    <property type="entry name" value="REVERSE TRANSCRIPTASE ZINC-BINDING DOMAIN-CONTAINING PROTEIN-RELATED-RELATED"/>
    <property type="match status" value="1"/>
</dbReference>
<dbReference type="PROSITE" id="PS50878">
    <property type="entry name" value="RT_POL"/>
    <property type="match status" value="1"/>
</dbReference>
<dbReference type="SUPFAM" id="SSF56219">
    <property type="entry name" value="DNase I-like"/>
    <property type="match status" value="1"/>
</dbReference>